<evidence type="ECO:0000256" key="5">
    <source>
        <dbReference type="SAM" id="MobiDB-lite"/>
    </source>
</evidence>
<dbReference type="Pfam" id="PF13087">
    <property type="entry name" value="AAA_12"/>
    <property type="match status" value="1"/>
</dbReference>
<dbReference type="InterPro" id="IPR050534">
    <property type="entry name" value="Coronavir_polyprotein_1ab"/>
</dbReference>
<dbReference type="GeneID" id="25475925"/>
<keyword evidence="8" id="KW-1185">Reference proteome</keyword>
<dbReference type="PANTHER" id="PTHR43788">
    <property type="entry name" value="DNA2/NAM7 HELICASE FAMILY MEMBER"/>
    <property type="match status" value="1"/>
</dbReference>
<evidence type="ECO:0000256" key="4">
    <source>
        <dbReference type="ARBA" id="ARBA00022840"/>
    </source>
</evidence>
<keyword evidence="3" id="KW-0347">Helicase</keyword>
<feature type="compositionally biased region" description="Basic and acidic residues" evidence="5">
    <location>
        <begin position="1230"/>
        <end position="1240"/>
    </location>
</feature>
<dbReference type="VEuPathDB" id="ToxoDB:ENH_00057840"/>
<dbReference type="GO" id="GO:0016787">
    <property type="term" value="F:hydrolase activity"/>
    <property type="evidence" value="ECO:0007669"/>
    <property type="project" value="UniProtKB-KW"/>
</dbReference>
<evidence type="ECO:0000256" key="1">
    <source>
        <dbReference type="ARBA" id="ARBA00022741"/>
    </source>
</evidence>
<feature type="region of interest" description="Disordered" evidence="5">
    <location>
        <begin position="1222"/>
        <end position="1264"/>
    </location>
</feature>
<reference evidence="7" key="1">
    <citation type="submission" date="2013-10" db="EMBL/GenBank/DDBJ databases">
        <title>Genomic analysis of the causative agents of coccidiosis in chickens.</title>
        <authorList>
            <person name="Reid A.J."/>
            <person name="Blake D."/>
            <person name="Billington K."/>
            <person name="Browne H."/>
            <person name="Dunn M."/>
            <person name="Hung S."/>
            <person name="Kawahara F."/>
            <person name="Miranda-Saavedra D."/>
            <person name="Mourier T."/>
            <person name="Nagra H."/>
            <person name="Otto T.D."/>
            <person name="Rawlings N."/>
            <person name="Sanchez A."/>
            <person name="Sanders M."/>
            <person name="Subramaniam C."/>
            <person name="Tay Y."/>
            <person name="Dear P."/>
            <person name="Doerig C."/>
            <person name="Gruber A."/>
            <person name="Parkinson J."/>
            <person name="Shirley M."/>
            <person name="Wan K.L."/>
            <person name="Berriman M."/>
            <person name="Tomley F."/>
            <person name="Pain A."/>
        </authorList>
    </citation>
    <scope>NUCLEOTIDE SEQUENCE [LARGE SCALE GENOMIC DNA]</scope>
    <source>
        <strain evidence="7">Houghton</strain>
    </source>
</reference>
<dbReference type="PANTHER" id="PTHR43788:SF8">
    <property type="entry name" value="DNA-BINDING PROTEIN SMUBP-2"/>
    <property type="match status" value="1"/>
</dbReference>
<reference evidence="7" key="2">
    <citation type="submission" date="2013-10" db="EMBL/GenBank/DDBJ databases">
        <authorList>
            <person name="Aslett M."/>
        </authorList>
    </citation>
    <scope>NUCLEOTIDE SEQUENCE [LARGE SCALE GENOMIC DNA]</scope>
    <source>
        <strain evidence="7">Houghton</strain>
    </source>
</reference>
<dbReference type="OrthoDB" id="2285229at2759"/>
<dbReference type="Proteomes" id="UP000030754">
    <property type="component" value="Unassembled WGS sequence"/>
</dbReference>
<evidence type="ECO:0000256" key="3">
    <source>
        <dbReference type="ARBA" id="ARBA00022806"/>
    </source>
</evidence>
<evidence type="ECO:0000256" key="2">
    <source>
        <dbReference type="ARBA" id="ARBA00022801"/>
    </source>
</evidence>
<dbReference type="RefSeq" id="XP_013437181.1">
    <property type="nucleotide sequence ID" value="XM_013581727.1"/>
</dbReference>
<dbReference type="GO" id="GO:0004386">
    <property type="term" value="F:helicase activity"/>
    <property type="evidence" value="ECO:0007669"/>
    <property type="project" value="UniProtKB-KW"/>
</dbReference>
<dbReference type="SUPFAM" id="SSF52540">
    <property type="entry name" value="P-loop containing nucleoside triphosphate hydrolases"/>
    <property type="match status" value="1"/>
</dbReference>
<dbReference type="GO" id="GO:0005524">
    <property type="term" value="F:ATP binding"/>
    <property type="evidence" value="ECO:0007669"/>
    <property type="project" value="UniProtKB-KW"/>
</dbReference>
<keyword evidence="1" id="KW-0547">Nucleotide-binding</keyword>
<dbReference type="InterPro" id="IPR027417">
    <property type="entry name" value="P-loop_NTPase"/>
</dbReference>
<accession>U6N1T9</accession>
<evidence type="ECO:0000313" key="8">
    <source>
        <dbReference type="Proteomes" id="UP000030754"/>
    </source>
</evidence>
<protein>
    <submittedName>
        <fullName evidence="7">RENT1_NEUCR Regulator of nonsense transcripts 1 homolog ref|XP_323582.1| h (ISS), related, related</fullName>
    </submittedName>
</protein>
<gene>
    <name evidence="7" type="ORF">ENH_00057840</name>
</gene>
<evidence type="ECO:0000259" key="6">
    <source>
        <dbReference type="Pfam" id="PF13087"/>
    </source>
</evidence>
<proteinExistence type="predicted"/>
<dbReference type="InterPro" id="IPR041679">
    <property type="entry name" value="DNA2/NAM7-like_C"/>
</dbReference>
<keyword evidence="2" id="KW-0378">Hydrolase</keyword>
<evidence type="ECO:0000313" key="7">
    <source>
        <dbReference type="EMBL" id="CDJ68714.1"/>
    </source>
</evidence>
<keyword evidence="4" id="KW-0067">ATP-binding</keyword>
<name>U6N1T9_9EIME</name>
<dbReference type="CDD" id="cd17934">
    <property type="entry name" value="DEXXQc_Upf1-like"/>
    <property type="match status" value="1"/>
</dbReference>
<dbReference type="EMBL" id="HG725590">
    <property type="protein sequence ID" value="CDJ68714.1"/>
    <property type="molecule type" value="Genomic_DNA"/>
</dbReference>
<feature type="domain" description="DNA2/NAM7 helicase-like C-terminal" evidence="6">
    <location>
        <begin position="1417"/>
        <end position="1525"/>
    </location>
</feature>
<feature type="region of interest" description="Disordered" evidence="5">
    <location>
        <begin position="246"/>
        <end position="268"/>
    </location>
</feature>
<organism evidence="7 8">
    <name type="scientific">Eimeria necatrix</name>
    <dbReference type="NCBI Taxonomy" id="51315"/>
    <lineage>
        <taxon>Eukaryota</taxon>
        <taxon>Sar</taxon>
        <taxon>Alveolata</taxon>
        <taxon>Apicomplexa</taxon>
        <taxon>Conoidasida</taxon>
        <taxon>Coccidia</taxon>
        <taxon>Eucoccidiorida</taxon>
        <taxon>Eimeriorina</taxon>
        <taxon>Eimeriidae</taxon>
        <taxon>Eimeria</taxon>
    </lineage>
</organism>
<dbReference type="Pfam" id="PF13604">
    <property type="entry name" value="AAA_30"/>
    <property type="match status" value="1"/>
</dbReference>
<feature type="compositionally biased region" description="Low complexity" evidence="5">
    <location>
        <begin position="250"/>
        <end position="268"/>
    </location>
</feature>
<sequence>MRPGAWSSRYQKDVGRMLQEGNRYLHVLYSGERQRHLLVHLSGKYAGQYSIAVHRVYRDPIIVHSCSRGRYECSSCSTVGASRNERRSSVLDKVVGCGTPCRLRASPVRMTKAVAQEETMKTAEGRRSPGPFSPCASFPARMASKANQDPASAAANTVGKLRLAFYHLASFGGTLPTTSRADGTSKTSRLDGDSFAIGAWTYVQRSQKQLQQQLLHQPLHRQHWYMPLQHELLMKTSELKSSTRTITAKSTCSSNNGSTTSTSSSGSSCRVRLGVYRSLNGLEIPAAVTLSSPEKALKTHRLHQEGKCYGTFQRSGPSVAASAAPSPGQFSNTAPAVGGWADLKGTVMRSRNICRKSEAGTSVSPASAAVPFRSLSVSARSGALLAGLATTSAAATALEAASEAAAPAADTVARTAEHFVVSACSTCSLSSASAWKKWLRILSETDPQRRKELLLEYPPLCRKHDKKIDASSKKVCVVSFRQLLRLLEAAALYPHATQDAITVLRQHVRLGMTNNTAAAAAREHTGAETAEASPVSKQSILLPSLASVANAEAVRCLAYVESGLTTLALEKGAQLLQSVRDFDCTESFLVEAVAAGAAPRVGSAAPRWCFRVLDGPLHPPPNRQKNTWQQLESGSLLILKPVDSAATFVAKELRLLHGRSFDFASVTVHAAAAASEVLQSTFHPGSGLPVHKGHEGDLRSTEERQQLLQALLESTGEKHNVRCVVCGLTFLVSVEKLLQRSLDCPNCSAGATSTLAAPSRKTETRSGMEITARAADCLSSLTQGHRQSERFKYRDLRDVLQQLDMATCWASDRYALEAPAFIASVCSNSRRQALKVKVHPCLAGDMFQKRGGGNEAESAVAGAAQKAEQQHQYLQHESQHDGKAGFSLPEGARFWAMPVSFIAAVHTRQVETLESLAGAASMQLLSAQGAAETIKGEAETAPFSGSHVLRVLTANEGSNKFSKSVQKAASLAAVVEDELAASTCFTQGLHSTVAPVMKGAEAPDAATNGTVQDKEAHRSSIGLSKSLTFRQREAVFAATSRENRIVTIEGPPGTGKTAVAGAIVREWVSGCAYSSATHCVRTVRLSDEVSVAAALETPSATQKALVLLDTVYQGHRLAKLNLRPRRVLVDESSQLTEFAGLGALVNGTDLVVLIGDERQLPPASALPPSSSPRSLFSALKGGACRSVLLNLQFRMPPLLAAFISAHFYEGMLLTHPARLGSTLLPHKPPNRPENEQKQEGQRAVAGSTSLSGFSEGPLAPPDATEVESQNFYDVIGLAQCEEFAGSNHANDTQFLKVDGTNHDHNFPWPDGSEGDKDLAKKLLEQMDTEFLPSGPARPATCWSQNLPYDAIPEVLPVLFVDTSLWASGPTGMLATIELPVLTTELAAAALSCTAATAPGSVTDGCRPLLKSLPAEQRVKGSLQNPLEAFLVYRCVETLLSCGASKAEIAVLTPYQAQAQLLSRILHPVEQLDGAQKPSRRSGRLCFVQPALDVLDERCRPHPQVFTVDGFQGHERKYVILSAVKGFQLSPILKDAWSSVAVGSSLSEEENNRRHVPSSLQDTPARQSRPTAYVEIWQEHVAVFSEGTRKHGVVSLLKKKDFFAFSSIQTLHSCCIHGKVATAQSLHTTAFAVSAKLTKWAVLSCASLTWN</sequence>
<dbReference type="Gene3D" id="3.40.50.300">
    <property type="entry name" value="P-loop containing nucleotide triphosphate hydrolases"/>
    <property type="match status" value="2"/>
</dbReference>